<keyword evidence="2 4" id="KW-0378">Hydrolase</keyword>
<dbReference type="InterPro" id="IPR008963">
    <property type="entry name" value="Purple_acid_Pase-like_N"/>
</dbReference>
<evidence type="ECO:0000313" key="7">
    <source>
        <dbReference type="EMBL" id="KAF0726010.1"/>
    </source>
</evidence>
<evidence type="ECO:0000256" key="3">
    <source>
        <dbReference type="ARBA" id="ARBA00023180"/>
    </source>
</evidence>
<keyword evidence="3" id="KW-0325">Glycoprotein</keyword>
<dbReference type="PANTHER" id="PTHR22953">
    <property type="entry name" value="ACID PHOSPHATASE RELATED"/>
    <property type="match status" value="1"/>
</dbReference>
<organism evidence="7 8">
    <name type="scientific">Aphanomyces euteiches</name>
    <dbReference type="NCBI Taxonomy" id="100861"/>
    <lineage>
        <taxon>Eukaryota</taxon>
        <taxon>Sar</taxon>
        <taxon>Stramenopiles</taxon>
        <taxon>Oomycota</taxon>
        <taxon>Saprolegniomycetes</taxon>
        <taxon>Saprolegniales</taxon>
        <taxon>Verrucalvaceae</taxon>
        <taxon>Aphanomyces</taxon>
    </lineage>
</organism>
<dbReference type="Proteomes" id="UP000481153">
    <property type="component" value="Unassembled WGS sequence"/>
</dbReference>
<evidence type="ECO:0000256" key="4">
    <source>
        <dbReference type="RuleBase" id="RU361203"/>
    </source>
</evidence>
<dbReference type="InterPro" id="IPR025733">
    <property type="entry name" value="PAPs_C"/>
</dbReference>
<dbReference type="PANTHER" id="PTHR22953:SF153">
    <property type="entry name" value="PURPLE ACID PHOSPHATASE"/>
    <property type="match status" value="1"/>
</dbReference>
<gene>
    <name evidence="7" type="ORF">Ae201684_015674</name>
</gene>
<feature type="domain" description="Calcineurin-like phosphoesterase" evidence="5">
    <location>
        <begin position="123"/>
        <end position="370"/>
    </location>
</feature>
<dbReference type="InterPro" id="IPR039331">
    <property type="entry name" value="PAPs-like"/>
</dbReference>
<dbReference type="OrthoDB" id="45007at2759"/>
<dbReference type="Pfam" id="PF14008">
    <property type="entry name" value="Metallophos_C"/>
    <property type="match status" value="1"/>
</dbReference>
<name>A0A6G0WF88_9STRA</name>
<evidence type="ECO:0000259" key="5">
    <source>
        <dbReference type="Pfam" id="PF00149"/>
    </source>
</evidence>
<dbReference type="EC" id="3.1.3.2" evidence="4"/>
<dbReference type="Pfam" id="PF00149">
    <property type="entry name" value="Metallophos"/>
    <property type="match status" value="1"/>
</dbReference>
<evidence type="ECO:0000313" key="8">
    <source>
        <dbReference type="Proteomes" id="UP000481153"/>
    </source>
</evidence>
<dbReference type="GO" id="GO:0003993">
    <property type="term" value="F:acid phosphatase activity"/>
    <property type="evidence" value="ECO:0007669"/>
    <property type="project" value="UniProtKB-EC"/>
</dbReference>
<dbReference type="EMBL" id="VJMJ01000229">
    <property type="protein sequence ID" value="KAF0726010.1"/>
    <property type="molecule type" value="Genomic_DNA"/>
</dbReference>
<dbReference type="GO" id="GO:0046872">
    <property type="term" value="F:metal ion binding"/>
    <property type="evidence" value="ECO:0007669"/>
    <property type="project" value="InterPro"/>
</dbReference>
<dbReference type="InterPro" id="IPR004843">
    <property type="entry name" value="Calcineurin-like_PHP"/>
</dbReference>
<feature type="domain" description="Purple acid phosphatase C-terminal" evidence="6">
    <location>
        <begin position="386"/>
        <end position="444"/>
    </location>
</feature>
<dbReference type="VEuPathDB" id="FungiDB:AeMF1_009517"/>
<dbReference type="AlphaFoldDB" id="A0A6G0WF88"/>
<evidence type="ECO:0000256" key="1">
    <source>
        <dbReference type="ARBA" id="ARBA00022729"/>
    </source>
</evidence>
<dbReference type="InterPro" id="IPR029052">
    <property type="entry name" value="Metallo-depent_PP-like"/>
</dbReference>
<dbReference type="SUPFAM" id="SSF56300">
    <property type="entry name" value="Metallo-dependent phosphatases"/>
    <property type="match status" value="1"/>
</dbReference>
<dbReference type="InterPro" id="IPR041792">
    <property type="entry name" value="MPP_PAP"/>
</dbReference>
<proteinExistence type="inferred from homology"/>
<protein>
    <recommendedName>
        <fullName evidence="4">Purple acid phosphatase</fullName>
        <ecNumber evidence="4">3.1.3.2</ecNumber>
    </recommendedName>
</protein>
<comment type="caution">
    <text evidence="7">The sequence shown here is derived from an EMBL/GenBank/DDBJ whole genome shotgun (WGS) entry which is preliminary data.</text>
</comment>
<sequence length="457" mass="50179">MVLRSIALPAVVAALPVSQIHLSHTNIVQNCTNGVAVSFASEQAEPFTVGFGIEGENCWCTAESTSDTYTVANGPYKYTSPYLHTAYLCNLQPLKTYVYSIDTKSYSFFTPPRPGSTDGPTVFGVVGDPGDTSDSSTTLKNLGQAYHGLSIQALLIAGDYSYANGEHAVWDNWYAGQEQVFARVPQLGINGNHETITYGGHSYNSPFGGYFVDEDYLGYLKRTVSPISAQAKAAKRTYYSFDLGLVHLVFLDDYVGSKGHAVNPVGSTAWLHERELQLSWLADDLSRVNRTHTPWVIVVKHNPYYNTWNDHQCQCSKAHFEIHDVDACWRGQYVSGSPMYEPACGLQAKFEPLFVKYGVNAVMSGHVHGYERTAPIVSNAINAKKGVVYFTVGAGGNYEGHAGPRLQGKLPGWSLKVNNEIYGAAKVIATRDALQVLWFANSNATEPWDAVTLFPRK</sequence>
<comment type="catalytic activity">
    <reaction evidence="4">
        <text>a phosphate monoester + H2O = an alcohol + phosphate</text>
        <dbReference type="Rhea" id="RHEA:15017"/>
        <dbReference type="ChEBI" id="CHEBI:15377"/>
        <dbReference type="ChEBI" id="CHEBI:30879"/>
        <dbReference type="ChEBI" id="CHEBI:43474"/>
        <dbReference type="ChEBI" id="CHEBI:67140"/>
        <dbReference type="EC" id="3.1.3.2"/>
    </reaction>
</comment>
<dbReference type="Gene3D" id="3.60.21.10">
    <property type="match status" value="1"/>
</dbReference>
<keyword evidence="1" id="KW-0732">Signal</keyword>
<reference evidence="7 8" key="1">
    <citation type="submission" date="2019-07" db="EMBL/GenBank/DDBJ databases">
        <title>Genomics analysis of Aphanomyces spp. identifies a new class of oomycete effector associated with host adaptation.</title>
        <authorList>
            <person name="Gaulin E."/>
        </authorList>
    </citation>
    <scope>NUCLEOTIDE SEQUENCE [LARGE SCALE GENOMIC DNA]</scope>
    <source>
        <strain evidence="7 8">ATCC 201684</strain>
    </source>
</reference>
<dbReference type="Gene3D" id="2.60.40.380">
    <property type="entry name" value="Purple acid phosphatase-like, N-terminal"/>
    <property type="match status" value="1"/>
</dbReference>
<keyword evidence="8" id="KW-1185">Reference proteome</keyword>
<accession>A0A6G0WF88</accession>
<dbReference type="CDD" id="cd00839">
    <property type="entry name" value="MPP_PAPs"/>
    <property type="match status" value="1"/>
</dbReference>
<evidence type="ECO:0000256" key="2">
    <source>
        <dbReference type="ARBA" id="ARBA00022801"/>
    </source>
</evidence>
<dbReference type="SUPFAM" id="SSF49363">
    <property type="entry name" value="Purple acid phosphatase, N-terminal domain"/>
    <property type="match status" value="1"/>
</dbReference>
<evidence type="ECO:0000259" key="6">
    <source>
        <dbReference type="Pfam" id="PF14008"/>
    </source>
</evidence>
<comment type="similarity">
    <text evidence="4">Belongs to the metallophosphoesterase superfamily. Purple acid phosphatase family.</text>
</comment>